<dbReference type="PANTHER" id="PTHR13799:SF13">
    <property type="entry name" value="NIF3-LIKE PROTEIN 1"/>
    <property type="match status" value="1"/>
</dbReference>
<dbReference type="PANTHER" id="PTHR13799">
    <property type="entry name" value="NGG1 INTERACTING FACTOR 3"/>
    <property type="match status" value="1"/>
</dbReference>
<organism evidence="4">
    <name type="scientific">Triatoma infestans</name>
    <name type="common">Assassin bug</name>
    <dbReference type="NCBI Taxonomy" id="30076"/>
    <lineage>
        <taxon>Eukaryota</taxon>
        <taxon>Metazoa</taxon>
        <taxon>Ecdysozoa</taxon>
        <taxon>Arthropoda</taxon>
        <taxon>Hexapoda</taxon>
        <taxon>Insecta</taxon>
        <taxon>Pterygota</taxon>
        <taxon>Neoptera</taxon>
        <taxon>Paraneoptera</taxon>
        <taxon>Hemiptera</taxon>
        <taxon>Heteroptera</taxon>
        <taxon>Panheteroptera</taxon>
        <taxon>Cimicomorpha</taxon>
        <taxon>Reduviidae</taxon>
        <taxon>Triatominae</taxon>
        <taxon>Triatoma</taxon>
    </lineage>
</organism>
<feature type="binding site" evidence="3">
    <location>
        <position position="117"/>
    </location>
    <ligand>
        <name>a divalent metal cation</name>
        <dbReference type="ChEBI" id="CHEBI:60240"/>
        <label>1</label>
    </ligand>
</feature>
<dbReference type="Pfam" id="PF01784">
    <property type="entry name" value="DUF34_NIF3"/>
    <property type="match status" value="1"/>
</dbReference>
<dbReference type="EMBL" id="GBBI01001401">
    <property type="protein sequence ID" value="JAC17311.1"/>
    <property type="molecule type" value="mRNA"/>
</dbReference>
<dbReference type="Gene3D" id="3.40.1390.30">
    <property type="entry name" value="NIF3 (NGG1p interacting factor 3)-like"/>
    <property type="match status" value="1"/>
</dbReference>
<dbReference type="SUPFAM" id="SSF102705">
    <property type="entry name" value="NIF3 (NGG1p interacting factor 3)-like"/>
    <property type="match status" value="1"/>
</dbReference>
<name>A0A023F7G3_TRIIF</name>
<dbReference type="InterPro" id="IPR002678">
    <property type="entry name" value="DUF34/NIF3"/>
</dbReference>
<dbReference type="InterPro" id="IPR036069">
    <property type="entry name" value="DUF34/NIF3_sf"/>
</dbReference>
<feature type="binding site" evidence="3">
    <location>
        <position position="79"/>
    </location>
    <ligand>
        <name>a divalent metal cation</name>
        <dbReference type="ChEBI" id="CHEBI:60240"/>
        <label>1</label>
    </ligand>
</feature>
<feature type="binding site" evidence="3">
    <location>
        <position position="250"/>
    </location>
    <ligand>
        <name>a divalent metal cation</name>
        <dbReference type="ChEBI" id="CHEBI:60240"/>
        <label>1</label>
    </ligand>
</feature>
<proteinExistence type="evidence at transcript level"/>
<protein>
    <recommendedName>
        <fullName evidence="2">NIF3-like protein 1</fullName>
    </recommendedName>
</protein>
<comment type="similarity">
    <text evidence="1">Belongs to the GTP cyclohydrolase I type 2/NIF3 family.</text>
</comment>
<evidence type="ECO:0000256" key="1">
    <source>
        <dbReference type="ARBA" id="ARBA00006964"/>
    </source>
</evidence>
<sequence length="284" mass="31448">MSGEQMAIKSATGFKLSAVVEVLEQFADPKLAAKWDNVGLLIEPATNTLVKNIMLTNDLTEKVLEEAVEKKINLIISYHPPIFVPLKRITQRSWKERIVAKCLENRIAVYSPHTSWDAVYGGVTDWLGDAFDSYLCDELQKLPLIPNTDEELDQRTGMGRLIYLCGISLTKCVELIKQHTGLTNVRIAYGNDKNKDSTVGCIALVPGSGGSILKEVKADLYVTGEMFHHDILEANHNGVTVILTNHSDSERGFLKKMCQNLEKMLDGAANISVSECDKDPITTI</sequence>
<dbReference type="FunFam" id="3.40.1390.30:FF:000001">
    <property type="entry name" value="GTP cyclohydrolase 1 type 2"/>
    <property type="match status" value="1"/>
</dbReference>
<dbReference type="GO" id="GO:0046872">
    <property type="term" value="F:metal ion binding"/>
    <property type="evidence" value="ECO:0007669"/>
    <property type="project" value="UniProtKB-KW"/>
</dbReference>
<accession>A0A023F7G3</accession>
<dbReference type="NCBIfam" id="TIGR00486">
    <property type="entry name" value="YbgI_SA1388"/>
    <property type="match status" value="1"/>
</dbReference>
<keyword evidence="3" id="KW-0479">Metal-binding</keyword>
<reference evidence="4" key="1">
    <citation type="journal article" date="2014" name="PLoS Negl. Trop. Dis.">
        <title>An updated insight into the Sialotranscriptome of Triatoma infestans: developmental stage and geographic variations.</title>
        <authorList>
            <person name="Schwarz A."/>
            <person name="Medrano-Mercado N."/>
            <person name="Schaub G.A."/>
            <person name="Struchiner C.J."/>
            <person name="Bargues M.D."/>
            <person name="Levy M.Z."/>
            <person name="Ribeiro J.M."/>
        </authorList>
    </citation>
    <scope>NUCLEOTIDE SEQUENCE</scope>
    <source>
        <strain evidence="4">Chile</strain>
        <tissue evidence="4">Salivary glands</tissue>
    </source>
</reference>
<dbReference type="GO" id="GO:0005739">
    <property type="term" value="C:mitochondrion"/>
    <property type="evidence" value="ECO:0007669"/>
    <property type="project" value="TreeGrafter"/>
</dbReference>
<feature type="binding site" evidence="3">
    <location>
        <position position="246"/>
    </location>
    <ligand>
        <name>a divalent metal cation</name>
        <dbReference type="ChEBI" id="CHEBI:60240"/>
        <label>1</label>
    </ligand>
</feature>
<dbReference type="AlphaFoldDB" id="A0A023F7G3"/>
<evidence type="ECO:0000313" key="4">
    <source>
        <dbReference type="EMBL" id="JAC17311.1"/>
    </source>
</evidence>
<evidence type="ECO:0000256" key="2">
    <source>
        <dbReference type="ARBA" id="ARBA00019069"/>
    </source>
</evidence>
<evidence type="ECO:0000256" key="3">
    <source>
        <dbReference type="PIRSR" id="PIRSR602678-1"/>
    </source>
</evidence>